<gene>
    <name evidence="11" type="ORF">COX82_01520</name>
</gene>
<evidence type="ECO:0000256" key="3">
    <source>
        <dbReference type="ARBA" id="ARBA00019010"/>
    </source>
</evidence>
<dbReference type="Proteomes" id="UP000228750">
    <property type="component" value="Unassembled WGS sequence"/>
</dbReference>
<keyword evidence="8" id="KW-0067">ATP-binding</keyword>
<evidence type="ECO:0000256" key="7">
    <source>
        <dbReference type="ARBA" id="ARBA00022741"/>
    </source>
</evidence>
<dbReference type="PANTHER" id="PTHR33540">
    <property type="entry name" value="TRNA THREONYLCARBAMOYLADENOSINE BIOSYNTHESIS PROTEIN TSAE"/>
    <property type="match status" value="1"/>
</dbReference>
<dbReference type="GO" id="GO:0016740">
    <property type="term" value="F:transferase activity"/>
    <property type="evidence" value="ECO:0007669"/>
    <property type="project" value="UniProtKB-KW"/>
</dbReference>
<keyword evidence="7" id="KW-0547">Nucleotide-binding</keyword>
<dbReference type="Pfam" id="PF02367">
    <property type="entry name" value="TsaE"/>
    <property type="match status" value="1"/>
</dbReference>
<evidence type="ECO:0000256" key="4">
    <source>
        <dbReference type="ARBA" id="ARBA00022490"/>
    </source>
</evidence>
<keyword evidence="11" id="KW-0808">Transferase</keyword>
<comment type="caution">
    <text evidence="11">The sequence shown here is derived from an EMBL/GenBank/DDBJ whole genome shotgun (WGS) entry which is preliminary data.</text>
</comment>
<evidence type="ECO:0000313" key="12">
    <source>
        <dbReference type="Proteomes" id="UP000228750"/>
    </source>
</evidence>
<dbReference type="GO" id="GO:0002949">
    <property type="term" value="P:tRNA threonylcarbamoyladenosine modification"/>
    <property type="evidence" value="ECO:0007669"/>
    <property type="project" value="InterPro"/>
</dbReference>
<dbReference type="GO" id="GO:0005524">
    <property type="term" value="F:ATP binding"/>
    <property type="evidence" value="ECO:0007669"/>
    <property type="project" value="UniProtKB-KW"/>
</dbReference>
<reference evidence="12" key="1">
    <citation type="submission" date="2017-09" db="EMBL/GenBank/DDBJ databases">
        <title>Depth-based differentiation of microbial function through sediment-hosted aquifers and enrichment of novel symbionts in the deep terrestrial subsurface.</title>
        <authorList>
            <person name="Probst A.J."/>
            <person name="Ladd B."/>
            <person name="Jarett J.K."/>
            <person name="Geller-Mcgrath D.E."/>
            <person name="Sieber C.M.K."/>
            <person name="Emerson J.B."/>
            <person name="Anantharaman K."/>
            <person name="Thomas B.C."/>
            <person name="Malmstrom R."/>
            <person name="Stieglmeier M."/>
            <person name="Klingl A."/>
            <person name="Woyke T."/>
            <person name="Ryan C.M."/>
            <person name="Banfield J.F."/>
        </authorList>
    </citation>
    <scope>NUCLEOTIDE SEQUENCE [LARGE SCALE GENOMIC DNA]</scope>
</reference>
<keyword evidence="9" id="KW-0460">Magnesium</keyword>
<dbReference type="GO" id="GO:0046872">
    <property type="term" value="F:metal ion binding"/>
    <property type="evidence" value="ECO:0007669"/>
    <property type="project" value="UniProtKB-KW"/>
</dbReference>
<dbReference type="InterPro" id="IPR027417">
    <property type="entry name" value="P-loop_NTPase"/>
</dbReference>
<evidence type="ECO:0000256" key="10">
    <source>
        <dbReference type="ARBA" id="ARBA00032441"/>
    </source>
</evidence>
<evidence type="ECO:0000256" key="1">
    <source>
        <dbReference type="ARBA" id="ARBA00004496"/>
    </source>
</evidence>
<comment type="similarity">
    <text evidence="2">Belongs to the TsaE family.</text>
</comment>
<keyword evidence="6" id="KW-0479">Metal-binding</keyword>
<comment type="subcellular location">
    <subcellularLocation>
        <location evidence="1">Cytoplasm</location>
    </subcellularLocation>
</comment>
<organism evidence="11 12">
    <name type="scientific">Candidatus Magasanikbacteria bacterium CG_4_10_14_0_2_um_filter_41_10</name>
    <dbReference type="NCBI Taxonomy" id="1974638"/>
    <lineage>
        <taxon>Bacteria</taxon>
        <taxon>Candidatus Magasanikiibacteriota</taxon>
    </lineage>
</organism>
<name>A0A2M7V5R9_9BACT</name>
<protein>
    <recommendedName>
        <fullName evidence="3">tRNA threonylcarbamoyladenosine biosynthesis protein TsaE</fullName>
    </recommendedName>
    <alternativeName>
        <fullName evidence="10">t(6)A37 threonylcarbamoyladenosine biosynthesis protein TsaE</fullName>
    </alternativeName>
</protein>
<dbReference type="AlphaFoldDB" id="A0A2M7V5R9"/>
<sequence>MTKICNTGACRFVDIFNFFLSKHSIIEYITHYEEQTKSVGRQLATMVSGSAIITLSGDLGAGKTTFTKGFSEGLGVKKTVTSPTFSLMNVYPVQDHQEIEQFVHIDTYRLENEEELRAIGVEEYLGDAKTIVMIEWPEKVAVMLKKYKNVIEVKIGSGEKDDQRIIEVVGIE</sequence>
<dbReference type="NCBIfam" id="TIGR00150">
    <property type="entry name" value="T6A_YjeE"/>
    <property type="match status" value="1"/>
</dbReference>
<dbReference type="InterPro" id="IPR003442">
    <property type="entry name" value="T6A_TsaE"/>
</dbReference>
<evidence type="ECO:0000256" key="9">
    <source>
        <dbReference type="ARBA" id="ARBA00022842"/>
    </source>
</evidence>
<dbReference type="PANTHER" id="PTHR33540:SF2">
    <property type="entry name" value="TRNA THREONYLCARBAMOYLADENOSINE BIOSYNTHESIS PROTEIN TSAE"/>
    <property type="match status" value="1"/>
</dbReference>
<dbReference type="Gene3D" id="3.40.50.300">
    <property type="entry name" value="P-loop containing nucleotide triphosphate hydrolases"/>
    <property type="match status" value="1"/>
</dbReference>
<dbReference type="EMBL" id="PFPJ01000028">
    <property type="protein sequence ID" value="PIZ93978.1"/>
    <property type="molecule type" value="Genomic_DNA"/>
</dbReference>
<evidence type="ECO:0000313" key="11">
    <source>
        <dbReference type="EMBL" id="PIZ93978.1"/>
    </source>
</evidence>
<accession>A0A2M7V5R9</accession>
<dbReference type="SUPFAM" id="SSF52540">
    <property type="entry name" value="P-loop containing nucleoside triphosphate hydrolases"/>
    <property type="match status" value="1"/>
</dbReference>
<evidence type="ECO:0000256" key="6">
    <source>
        <dbReference type="ARBA" id="ARBA00022723"/>
    </source>
</evidence>
<keyword evidence="5" id="KW-0819">tRNA processing</keyword>
<evidence type="ECO:0000256" key="2">
    <source>
        <dbReference type="ARBA" id="ARBA00007599"/>
    </source>
</evidence>
<dbReference type="GO" id="GO:0005737">
    <property type="term" value="C:cytoplasm"/>
    <property type="evidence" value="ECO:0007669"/>
    <property type="project" value="UniProtKB-SubCell"/>
</dbReference>
<keyword evidence="4" id="KW-0963">Cytoplasm</keyword>
<evidence type="ECO:0000256" key="8">
    <source>
        <dbReference type="ARBA" id="ARBA00022840"/>
    </source>
</evidence>
<proteinExistence type="inferred from homology"/>
<evidence type="ECO:0000256" key="5">
    <source>
        <dbReference type="ARBA" id="ARBA00022694"/>
    </source>
</evidence>